<name>X1D7E6_9ZZZZ</name>
<reference evidence="1" key="1">
    <citation type="journal article" date="2014" name="Front. Microbiol.">
        <title>High frequency of phylogenetically diverse reductive dehalogenase-homologous genes in deep subseafloor sedimentary metagenomes.</title>
        <authorList>
            <person name="Kawai M."/>
            <person name="Futagami T."/>
            <person name="Toyoda A."/>
            <person name="Takaki Y."/>
            <person name="Nishi S."/>
            <person name="Hori S."/>
            <person name="Arai W."/>
            <person name="Tsubouchi T."/>
            <person name="Morono Y."/>
            <person name="Uchiyama I."/>
            <person name="Ito T."/>
            <person name="Fujiyama A."/>
            <person name="Inagaki F."/>
            <person name="Takami H."/>
        </authorList>
    </citation>
    <scope>NUCLEOTIDE SEQUENCE</scope>
    <source>
        <strain evidence="1">Expedition CK06-06</strain>
    </source>
</reference>
<protein>
    <submittedName>
        <fullName evidence="1">Uncharacterized protein</fullName>
    </submittedName>
</protein>
<gene>
    <name evidence="1" type="ORF">S01H4_53042</name>
</gene>
<sequence>MPVDMDRKGRIDSLLDFIKENGGQYRHVVLDKFSYGSGISRRTCQEYLSILVSLGRVKLTDSNWQGH</sequence>
<feature type="non-terminal residue" evidence="1">
    <location>
        <position position="67"/>
    </location>
</feature>
<organism evidence="1">
    <name type="scientific">marine sediment metagenome</name>
    <dbReference type="NCBI Taxonomy" id="412755"/>
    <lineage>
        <taxon>unclassified sequences</taxon>
        <taxon>metagenomes</taxon>
        <taxon>ecological metagenomes</taxon>
    </lineage>
</organism>
<dbReference type="AlphaFoldDB" id="X1D7E6"/>
<proteinExistence type="predicted"/>
<dbReference type="EMBL" id="BART01030364">
    <property type="protein sequence ID" value="GAH16666.1"/>
    <property type="molecule type" value="Genomic_DNA"/>
</dbReference>
<evidence type="ECO:0000313" key="1">
    <source>
        <dbReference type="EMBL" id="GAH16666.1"/>
    </source>
</evidence>
<accession>X1D7E6</accession>
<comment type="caution">
    <text evidence="1">The sequence shown here is derived from an EMBL/GenBank/DDBJ whole genome shotgun (WGS) entry which is preliminary data.</text>
</comment>